<keyword evidence="2" id="KW-1185">Reference proteome</keyword>
<dbReference type="EMBL" id="RBAN01000002">
    <property type="protein sequence ID" value="RKN55391.1"/>
    <property type="molecule type" value="Genomic_DNA"/>
</dbReference>
<evidence type="ECO:0000313" key="1">
    <source>
        <dbReference type="EMBL" id="RKN55391.1"/>
    </source>
</evidence>
<dbReference type="Proteomes" id="UP000279968">
    <property type="component" value="Unassembled WGS sequence"/>
</dbReference>
<evidence type="ECO:0000313" key="2">
    <source>
        <dbReference type="Proteomes" id="UP000279968"/>
    </source>
</evidence>
<organism evidence="1 2">
    <name type="scientific">Micromonospora costi</name>
    <dbReference type="NCBI Taxonomy" id="1530042"/>
    <lineage>
        <taxon>Bacteria</taxon>
        <taxon>Bacillati</taxon>
        <taxon>Actinomycetota</taxon>
        <taxon>Actinomycetes</taxon>
        <taxon>Micromonosporales</taxon>
        <taxon>Micromonosporaceae</taxon>
        <taxon>Micromonospora</taxon>
    </lineage>
</organism>
<sequence>MADLNPDPDVVVALDAAFPRHLRAEVQGALGVLPPAKYPPAWPFHVLVAGEPVAIPYRVYPDEPSPDAQAALSPIQRAIVDCLYTRHHDGRVRQNHLERVVGLTEPWVAPFVVQLIGEYVDEILLAIQRDLAPPLTTPDSSAGRVYGRFAAENPAFLAITGQRVASYWSCYYRQRYPALTDYPGHALIAALRIAARRCSTAVNGVSPRSG</sequence>
<dbReference type="AlphaFoldDB" id="A0A3B0A4G5"/>
<comment type="caution">
    <text evidence="1">The sequence shown here is derived from an EMBL/GenBank/DDBJ whole genome shotgun (WGS) entry which is preliminary data.</text>
</comment>
<protein>
    <submittedName>
        <fullName evidence="1">Uncharacterized protein</fullName>
    </submittedName>
</protein>
<dbReference type="OrthoDB" id="3578967at2"/>
<name>A0A3B0A4G5_9ACTN</name>
<gene>
    <name evidence="1" type="ORF">D7193_12060</name>
</gene>
<proteinExistence type="predicted"/>
<dbReference type="RefSeq" id="WP_120779580.1">
    <property type="nucleotide sequence ID" value="NZ_JBHLUP010000002.1"/>
</dbReference>
<accession>A0A3B0A4G5</accession>
<reference evidence="1 2" key="1">
    <citation type="journal article" date="2015" name="Int. J. Syst. Evol. Microbiol.">
        <title>Micromonospora costi sp. nov., isolated from a leaf of Costus speciosus.</title>
        <authorList>
            <person name="Thawai C."/>
        </authorList>
    </citation>
    <scope>NUCLEOTIDE SEQUENCE [LARGE SCALE GENOMIC DNA]</scope>
    <source>
        <strain evidence="1 2">CS1-12</strain>
    </source>
</reference>